<sequence length="416" mass="46216">MTGFSVADYQPGDRLYLWWLGVPERPRYVGELMMARSLKGVSLRYDDSWIRSGFALSEDLPLTTGEHLPRAKETAAGAVDDARPDRWGERVIAYLDKPPRRALLDLLWYCGDERFGALGVSVSRETYLPRRLGPLPQLRDVGDMELLVQRIFSGEPVAEQQRRLIAPGVTMGGARPKGLMQAQGSQWVVKFSEPGEDFDSPLVEHASMTLCRQAGIQVAESFAIALAGRGHAVAIKRFDRSPQGRIHAVSAGVALRAAGQEFGYPELAQLLRRIGPTDAHARGADMKELFRRMVANILLDNTDDHERNHVLLAEDTGAWRLSPAFDVLPTGQALGYQQMRVGRDGHDASLSNALSESRQFGLTPDEAQDLVREVSQVVAGWQAHFRSLGVSDQDIAHLSQQIDRPFLLDQRQAYTR</sequence>
<dbReference type="EMBL" id="CP104562">
    <property type="protein sequence ID" value="UXH78795.1"/>
    <property type="molecule type" value="Genomic_DNA"/>
</dbReference>
<keyword evidence="3" id="KW-0418">Kinase</keyword>
<feature type="domain" description="HipA N-terminal subdomain 1" evidence="5">
    <location>
        <begin position="28"/>
        <end position="120"/>
    </location>
</feature>
<keyword evidence="7" id="KW-1185">Reference proteome</keyword>
<evidence type="ECO:0000259" key="4">
    <source>
        <dbReference type="Pfam" id="PF07804"/>
    </source>
</evidence>
<proteinExistence type="inferred from homology"/>
<dbReference type="RefSeq" id="WP_261758626.1">
    <property type="nucleotide sequence ID" value="NZ_CP104562.2"/>
</dbReference>
<organism evidence="6 7">
    <name type="scientific">Roseateles amylovorans</name>
    <dbReference type="NCBI Taxonomy" id="2978473"/>
    <lineage>
        <taxon>Bacteria</taxon>
        <taxon>Pseudomonadati</taxon>
        <taxon>Pseudomonadota</taxon>
        <taxon>Betaproteobacteria</taxon>
        <taxon>Burkholderiales</taxon>
        <taxon>Sphaerotilaceae</taxon>
        <taxon>Roseateles</taxon>
    </lineage>
</organism>
<dbReference type="Proteomes" id="UP001064933">
    <property type="component" value="Chromosome"/>
</dbReference>
<dbReference type="Pfam" id="PF07804">
    <property type="entry name" value="HipA_C"/>
    <property type="match status" value="1"/>
</dbReference>
<dbReference type="Pfam" id="PF13657">
    <property type="entry name" value="Couple_hipA"/>
    <property type="match status" value="1"/>
</dbReference>
<gene>
    <name evidence="6" type="ORF">N4261_02315</name>
</gene>
<evidence type="ECO:0000313" key="7">
    <source>
        <dbReference type="Proteomes" id="UP001064933"/>
    </source>
</evidence>
<evidence type="ECO:0000256" key="3">
    <source>
        <dbReference type="ARBA" id="ARBA00022777"/>
    </source>
</evidence>
<evidence type="ECO:0000256" key="1">
    <source>
        <dbReference type="ARBA" id="ARBA00010164"/>
    </source>
</evidence>
<accession>A0ABY6B1U2</accession>
<evidence type="ECO:0000259" key="5">
    <source>
        <dbReference type="Pfam" id="PF13657"/>
    </source>
</evidence>
<feature type="domain" description="HipA-like C-terminal" evidence="4">
    <location>
        <begin position="170"/>
        <end position="381"/>
    </location>
</feature>
<dbReference type="InterPro" id="IPR012893">
    <property type="entry name" value="HipA-like_C"/>
</dbReference>
<protein>
    <submittedName>
        <fullName evidence="6">Type II toxin-antitoxin system HipA family toxin</fullName>
    </submittedName>
</protein>
<dbReference type="InterPro" id="IPR017508">
    <property type="entry name" value="HipA_N1"/>
</dbReference>
<keyword evidence="2" id="KW-0808">Transferase</keyword>
<comment type="similarity">
    <text evidence="1">Belongs to the HipA Ser/Thr kinase family.</text>
</comment>
<reference evidence="6" key="1">
    <citation type="submission" date="2022-10" db="EMBL/GenBank/DDBJ databases">
        <title>Characterization and whole genome sequencing of a new Roseateles species, isolated from fresh water.</title>
        <authorList>
            <person name="Guliayeva D.Y."/>
            <person name="Akhremchuk A.E."/>
            <person name="Sikolenko M.A."/>
            <person name="Valentovich L.N."/>
            <person name="Sidarenka A.V."/>
        </authorList>
    </citation>
    <scope>NUCLEOTIDE SEQUENCE</scope>
    <source>
        <strain evidence="6">BIM B-1768</strain>
    </source>
</reference>
<name>A0ABY6B1U2_9BURK</name>
<dbReference type="PANTHER" id="PTHR37419">
    <property type="entry name" value="SERINE/THREONINE-PROTEIN KINASE TOXIN HIPA"/>
    <property type="match status" value="1"/>
</dbReference>
<dbReference type="InterPro" id="IPR052028">
    <property type="entry name" value="HipA_Ser/Thr_kinase"/>
</dbReference>
<dbReference type="PANTHER" id="PTHR37419:SF8">
    <property type="entry name" value="TOXIN YJJJ"/>
    <property type="match status" value="1"/>
</dbReference>
<evidence type="ECO:0000313" key="6">
    <source>
        <dbReference type="EMBL" id="UXH78795.1"/>
    </source>
</evidence>
<evidence type="ECO:0000256" key="2">
    <source>
        <dbReference type="ARBA" id="ARBA00022679"/>
    </source>
</evidence>